<accession>A0ABN7APR2</accession>
<protein>
    <submittedName>
        <fullName evidence="5">Insect cuticle protein</fullName>
    </submittedName>
</protein>
<keyword evidence="1 2" id="KW-0193">Cuticle</keyword>
<feature type="compositionally biased region" description="Polar residues" evidence="3">
    <location>
        <begin position="18"/>
        <end position="27"/>
    </location>
</feature>
<reference evidence="5 6" key="1">
    <citation type="submission" date="2023-09" db="EMBL/GenBank/DDBJ databases">
        <title>Nesidiocoris tenuis whole genome shotgun sequence.</title>
        <authorList>
            <person name="Shibata T."/>
            <person name="Shimoda M."/>
            <person name="Kobayashi T."/>
            <person name="Uehara T."/>
        </authorList>
    </citation>
    <scope>NUCLEOTIDE SEQUENCE [LARGE SCALE GENOMIC DNA]</scope>
    <source>
        <strain evidence="5 6">Japan</strain>
    </source>
</reference>
<dbReference type="PROSITE" id="PS00233">
    <property type="entry name" value="CHIT_BIND_RR_1"/>
    <property type="match status" value="1"/>
</dbReference>
<sequence length="200" mass="22457">MKTLLATLTLWTVSQAQNYQPQQNRRFQPTPAPAEPEYQNYPSTPQPTQLPAVDPQKFDKDPYNTPVPIIKLSKQMSLDGSYKSSYETGNSILAEESGFIKNIGEREKEGLVQFGSYSYTDPDGRIIAVKYTADEGGFRAEGDHLPTPPPVPADVQKGLDIIFESIRLRQLQEAEYRKTGAESANFPPEDDGSYKPEYYN</sequence>
<keyword evidence="4" id="KW-0732">Signal</keyword>
<dbReference type="Proteomes" id="UP001307889">
    <property type="component" value="Chromosome 4"/>
</dbReference>
<dbReference type="InterPro" id="IPR050468">
    <property type="entry name" value="Cuticle_Struct_Prot"/>
</dbReference>
<dbReference type="PRINTS" id="PR00947">
    <property type="entry name" value="CUTICLE"/>
</dbReference>
<feature type="signal peptide" evidence="4">
    <location>
        <begin position="1"/>
        <end position="16"/>
    </location>
</feature>
<dbReference type="PANTHER" id="PTHR10380">
    <property type="entry name" value="CUTICLE PROTEIN"/>
    <property type="match status" value="1"/>
</dbReference>
<evidence type="ECO:0000256" key="3">
    <source>
        <dbReference type="SAM" id="MobiDB-lite"/>
    </source>
</evidence>
<feature type="chain" id="PRO_5047239529" evidence="4">
    <location>
        <begin position="17"/>
        <end position="200"/>
    </location>
</feature>
<dbReference type="EMBL" id="AP028912">
    <property type="protein sequence ID" value="BES92881.1"/>
    <property type="molecule type" value="Genomic_DNA"/>
</dbReference>
<evidence type="ECO:0000313" key="5">
    <source>
        <dbReference type="EMBL" id="BES92881.1"/>
    </source>
</evidence>
<feature type="region of interest" description="Disordered" evidence="3">
    <location>
        <begin position="18"/>
        <end position="64"/>
    </location>
</feature>
<proteinExistence type="predicted"/>
<evidence type="ECO:0000313" key="6">
    <source>
        <dbReference type="Proteomes" id="UP001307889"/>
    </source>
</evidence>
<dbReference type="PANTHER" id="PTHR10380:SF109">
    <property type="entry name" value="CUTICULAR PROTEIN 49AH"/>
    <property type="match status" value="1"/>
</dbReference>
<name>A0ABN7APR2_9HEMI</name>
<evidence type="ECO:0000256" key="4">
    <source>
        <dbReference type="SAM" id="SignalP"/>
    </source>
</evidence>
<feature type="compositionally biased region" description="Polar residues" evidence="3">
    <location>
        <begin position="40"/>
        <end position="49"/>
    </location>
</feature>
<organism evidence="5 6">
    <name type="scientific">Nesidiocoris tenuis</name>
    <dbReference type="NCBI Taxonomy" id="355587"/>
    <lineage>
        <taxon>Eukaryota</taxon>
        <taxon>Metazoa</taxon>
        <taxon>Ecdysozoa</taxon>
        <taxon>Arthropoda</taxon>
        <taxon>Hexapoda</taxon>
        <taxon>Insecta</taxon>
        <taxon>Pterygota</taxon>
        <taxon>Neoptera</taxon>
        <taxon>Paraneoptera</taxon>
        <taxon>Hemiptera</taxon>
        <taxon>Heteroptera</taxon>
        <taxon>Panheteroptera</taxon>
        <taxon>Cimicomorpha</taxon>
        <taxon>Miridae</taxon>
        <taxon>Dicyphina</taxon>
        <taxon>Nesidiocoris</taxon>
    </lineage>
</organism>
<dbReference type="Pfam" id="PF00379">
    <property type="entry name" value="Chitin_bind_4"/>
    <property type="match status" value="1"/>
</dbReference>
<dbReference type="InterPro" id="IPR031311">
    <property type="entry name" value="CHIT_BIND_RR_consensus"/>
</dbReference>
<gene>
    <name evidence="5" type="ORF">NTJ_05690</name>
</gene>
<evidence type="ECO:0000256" key="2">
    <source>
        <dbReference type="PROSITE-ProRule" id="PRU00497"/>
    </source>
</evidence>
<dbReference type="PROSITE" id="PS51155">
    <property type="entry name" value="CHIT_BIND_RR_2"/>
    <property type="match status" value="1"/>
</dbReference>
<keyword evidence="6" id="KW-1185">Reference proteome</keyword>
<feature type="region of interest" description="Disordered" evidence="3">
    <location>
        <begin position="177"/>
        <end position="200"/>
    </location>
</feature>
<dbReference type="InterPro" id="IPR000618">
    <property type="entry name" value="Insect_cuticle"/>
</dbReference>
<evidence type="ECO:0000256" key="1">
    <source>
        <dbReference type="ARBA" id="ARBA00022460"/>
    </source>
</evidence>